<organism evidence="1 2">
    <name type="scientific">Leptospira vanthielii serovar Holland str. Waz Holland = ATCC 700522</name>
    <dbReference type="NCBI Taxonomy" id="1218591"/>
    <lineage>
        <taxon>Bacteria</taxon>
        <taxon>Pseudomonadati</taxon>
        <taxon>Spirochaetota</taxon>
        <taxon>Spirochaetia</taxon>
        <taxon>Leptospirales</taxon>
        <taxon>Leptospiraceae</taxon>
        <taxon>Leptospira</taxon>
    </lineage>
</organism>
<dbReference type="EMBL" id="AOGY02000006">
    <property type="protein sequence ID" value="EMY71867.1"/>
    <property type="molecule type" value="Genomic_DNA"/>
</dbReference>
<dbReference type="Proteomes" id="UP000012227">
    <property type="component" value="Unassembled WGS sequence"/>
</dbReference>
<comment type="caution">
    <text evidence="1">The sequence shown here is derived from an EMBL/GenBank/DDBJ whole genome shotgun (WGS) entry which is preliminary data.</text>
</comment>
<proteinExistence type="predicted"/>
<sequence>MTFYKSIPLNNQEYLAKDLDGKIPKNATLYTDEGYKFLFDRPNHKMVNHNKKSNDPRYTLSRERWITKEGVSSNGAEGRNNILKQSFRSYGYISPRYSDLYLTEISLLGNLRFAPELKSILLGGEEKTLYVA</sequence>
<accession>N1WF61</accession>
<dbReference type="AlphaFoldDB" id="N1WF61"/>
<name>N1WF61_9LEPT</name>
<reference evidence="1 2" key="1">
    <citation type="submission" date="2013-03" db="EMBL/GenBank/DDBJ databases">
        <authorList>
            <person name="Harkins D.M."/>
            <person name="Durkin A.S."/>
            <person name="Brinkac L.M."/>
            <person name="Haft D.H."/>
            <person name="Selengut J.D."/>
            <person name="Sanka R."/>
            <person name="DePew J."/>
            <person name="Purushe J."/>
            <person name="Galloway R.L."/>
            <person name="Vinetz J.M."/>
            <person name="Sutton G.G."/>
            <person name="Nierman W.C."/>
            <person name="Fouts D.E."/>
        </authorList>
    </citation>
    <scope>NUCLEOTIDE SEQUENCE [LARGE SCALE GENOMIC DNA]</scope>
    <source>
        <strain evidence="1 2">Waz Holland</strain>
    </source>
</reference>
<evidence type="ECO:0000313" key="2">
    <source>
        <dbReference type="Proteomes" id="UP000012227"/>
    </source>
</evidence>
<evidence type="ECO:0000313" key="1">
    <source>
        <dbReference type="EMBL" id="EMY71867.1"/>
    </source>
</evidence>
<gene>
    <name evidence="1" type="ORF">LEP1GSC199_0108</name>
</gene>
<protein>
    <submittedName>
        <fullName evidence="1">ISXO2-like transposase domain protein</fullName>
    </submittedName>
</protein>